<dbReference type="Gene3D" id="1.20.1070.10">
    <property type="entry name" value="Rhodopsin 7-helix transmembrane proteins"/>
    <property type="match status" value="1"/>
</dbReference>
<gene>
    <name evidence="13" type="primary">LOC110076313</name>
</gene>
<organism evidence="12 13">
    <name type="scientific">Pogona vitticeps</name>
    <name type="common">central bearded dragon</name>
    <dbReference type="NCBI Taxonomy" id="103695"/>
    <lineage>
        <taxon>Eukaryota</taxon>
        <taxon>Metazoa</taxon>
        <taxon>Chordata</taxon>
        <taxon>Craniata</taxon>
        <taxon>Vertebrata</taxon>
        <taxon>Euteleostomi</taxon>
        <taxon>Lepidosauria</taxon>
        <taxon>Squamata</taxon>
        <taxon>Bifurcata</taxon>
        <taxon>Unidentata</taxon>
        <taxon>Episquamata</taxon>
        <taxon>Toxicofera</taxon>
        <taxon>Iguania</taxon>
        <taxon>Acrodonta</taxon>
        <taxon>Agamidae</taxon>
        <taxon>Amphibolurinae</taxon>
        <taxon>Pogona</taxon>
    </lineage>
</organism>
<evidence type="ECO:0000256" key="9">
    <source>
        <dbReference type="RuleBase" id="RU000688"/>
    </source>
</evidence>
<feature type="transmembrane region" description="Helical" evidence="10">
    <location>
        <begin position="39"/>
        <end position="60"/>
    </location>
</feature>
<evidence type="ECO:0000256" key="5">
    <source>
        <dbReference type="ARBA" id="ARBA00023040"/>
    </source>
</evidence>
<keyword evidence="6 10" id="KW-0472">Membrane</keyword>
<evidence type="ECO:0000256" key="7">
    <source>
        <dbReference type="ARBA" id="ARBA00023170"/>
    </source>
</evidence>
<comment type="similarity">
    <text evidence="9">Belongs to the G-protein coupled receptor 1 family.</text>
</comment>
<dbReference type="RefSeq" id="XP_020644010.2">
    <property type="nucleotide sequence ID" value="XM_020788351.2"/>
</dbReference>
<dbReference type="PANTHER" id="PTHR24249:SF387">
    <property type="entry name" value="HISTAMINE H2 RECEPTOR"/>
    <property type="match status" value="1"/>
</dbReference>
<dbReference type="AlphaFoldDB" id="A0A6J0TAJ9"/>
<dbReference type="Pfam" id="PF00001">
    <property type="entry name" value="7tm_1"/>
    <property type="match status" value="1"/>
</dbReference>
<dbReference type="PRINTS" id="PR00237">
    <property type="entry name" value="GPCRRHODOPSN"/>
</dbReference>
<proteinExistence type="inferred from homology"/>
<reference evidence="13" key="1">
    <citation type="submission" date="2025-08" db="UniProtKB">
        <authorList>
            <consortium name="RefSeq"/>
        </authorList>
    </citation>
    <scope>IDENTIFICATION</scope>
</reference>
<name>A0A6J0TAJ9_9SAUR</name>
<dbReference type="InterPro" id="IPR000276">
    <property type="entry name" value="GPCR_Rhodpsn"/>
</dbReference>
<dbReference type="KEGG" id="pvt:110076313"/>
<dbReference type="PROSITE" id="PS00237">
    <property type="entry name" value="G_PROTEIN_RECEP_F1_1"/>
    <property type="match status" value="1"/>
</dbReference>
<keyword evidence="3 9" id="KW-0812">Transmembrane</keyword>
<feature type="transmembrane region" description="Helical" evidence="10">
    <location>
        <begin position="233"/>
        <end position="257"/>
    </location>
</feature>
<dbReference type="InterPro" id="IPR017452">
    <property type="entry name" value="GPCR_Rhodpsn_7TM"/>
</dbReference>
<dbReference type="OrthoDB" id="6376512at2759"/>
<dbReference type="PANTHER" id="PTHR24249">
    <property type="entry name" value="HISTAMINE RECEPTOR-RELATED G-PROTEIN COUPLED RECEPTOR"/>
    <property type="match status" value="1"/>
</dbReference>
<feature type="domain" description="G-protein coupled receptors family 1 profile" evidence="11">
    <location>
        <begin position="17"/>
        <end position="285"/>
    </location>
</feature>
<dbReference type="GeneID" id="110076313"/>
<feature type="transmembrane region" description="Helical" evidence="10">
    <location>
        <begin position="125"/>
        <end position="145"/>
    </location>
</feature>
<keyword evidence="12" id="KW-1185">Reference proteome</keyword>
<evidence type="ECO:0000259" key="11">
    <source>
        <dbReference type="PROSITE" id="PS50262"/>
    </source>
</evidence>
<evidence type="ECO:0000256" key="4">
    <source>
        <dbReference type="ARBA" id="ARBA00022989"/>
    </source>
</evidence>
<keyword evidence="5 9" id="KW-0297">G-protein coupled receptor</keyword>
<evidence type="ECO:0000256" key="6">
    <source>
        <dbReference type="ARBA" id="ARBA00023136"/>
    </source>
</evidence>
<dbReference type="GO" id="GO:0005886">
    <property type="term" value="C:plasma membrane"/>
    <property type="evidence" value="ECO:0007669"/>
    <property type="project" value="UniProtKB-SubCell"/>
</dbReference>
<dbReference type="GO" id="GO:0004930">
    <property type="term" value="F:G protein-coupled receptor activity"/>
    <property type="evidence" value="ECO:0007669"/>
    <property type="project" value="UniProtKB-KW"/>
</dbReference>
<sequence length="359" mass="39456">MVKLSLVCALGLLVALGNGTVIAVIASSVSGWSRSSRLVLLSLAAADAALAVLVVPLNLYRSLAPGPVAEERARGGESPYCRAVAFVNSTVFGASLYSLAGVSLERYVAVFFPLHYRRLLSRGRVALLIATAWLLPALLLAPLAVPGPRAVLRIRFSTAALLCEPDYASNPAYSLLIAGTIFCPAAAFVTFANLRLWLAARTQRRRERRRALCGREAGPKRVSLLHLDAAARILLPVVVAFYLCWAPCISAILYNAITQERVHEWVEFVSLWLPTGSGFLNCFIYFGVNRNFRHKFQRLGQRLCRPCRRGRRDKWPPRLPTLSAAVEGVCQRFELPPRHSCTASSSSGCRFFQEGQTKM</sequence>
<feature type="transmembrane region" description="Helical" evidence="10">
    <location>
        <begin position="175"/>
        <end position="200"/>
    </location>
</feature>
<keyword evidence="2" id="KW-1003">Cell membrane</keyword>
<evidence type="ECO:0000313" key="12">
    <source>
        <dbReference type="Proteomes" id="UP001652642"/>
    </source>
</evidence>
<dbReference type="PROSITE" id="PS50262">
    <property type="entry name" value="G_PROTEIN_RECEP_F1_2"/>
    <property type="match status" value="1"/>
</dbReference>
<protein>
    <submittedName>
        <fullName evidence="13">Melatonin receptor type 1B-B-like</fullName>
    </submittedName>
</protein>
<keyword evidence="7 9" id="KW-0675">Receptor</keyword>
<keyword evidence="4 10" id="KW-1133">Transmembrane helix</keyword>
<feature type="transmembrane region" description="Helical" evidence="10">
    <location>
        <begin position="269"/>
        <end position="288"/>
    </location>
</feature>
<accession>A0A6J0TAJ9</accession>
<dbReference type="CDD" id="cd00637">
    <property type="entry name" value="7tm_classA_rhodopsin-like"/>
    <property type="match status" value="1"/>
</dbReference>
<evidence type="ECO:0000256" key="8">
    <source>
        <dbReference type="ARBA" id="ARBA00023224"/>
    </source>
</evidence>
<evidence type="ECO:0000256" key="1">
    <source>
        <dbReference type="ARBA" id="ARBA00004651"/>
    </source>
</evidence>
<evidence type="ECO:0000256" key="10">
    <source>
        <dbReference type="SAM" id="Phobius"/>
    </source>
</evidence>
<dbReference type="SUPFAM" id="SSF81321">
    <property type="entry name" value="Family A G protein-coupled receptor-like"/>
    <property type="match status" value="1"/>
</dbReference>
<dbReference type="InterPro" id="IPR050569">
    <property type="entry name" value="TAAR"/>
</dbReference>
<dbReference type="Proteomes" id="UP001652642">
    <property type="component" value="Chromosome 10"/>
</dbReference>
<comment type="subcellular location">
    <subcellularLocation>
        <location evidence="1">Cell membrane</location>
        <topology evidence="1">Multi-pass membrane protein</topology>
    </subcellularLocation>
</comment>
<evidence type="ECO:0000313" key="13">
    <source>
        <dbReference type="RefSeq" id="XP_020644010.2"/>
    </source>
</evidence>
<keyword evidence="8 9" id="KW-0807">Transducer</keyword>
<evidence type="ECO:0000256" key="2">
    <source>
        <dbReference type="ARBA" id="ARBA00022475"/>
    </source>
</evidence>
<dbReference type="InParanoid" id="A0A6J0TAJ9"/>
<evidence type="ECO:0000256" key="3">
    <source>
        <dbReference type="ARBA" id="ARBA00022692"/>
    </source>
</evidence>